<evidence type="ECO:0000256" key="1">
    <source>
        <dbReference type="SAM" id="MobiDB-lite"/>
    </source>
</evidence>
<dbReference type="EMBL" id="JBHSAQ010000014">
    <property type="protein sequence ID" value="MFC3960043.1"/>
    <property type="molecule type" value="Genomic_DNA"/>
</dbReference>
<name>A0ABD5NSJ8_9EURY</name>
<feature type="compositionally biased region" description="Basic and acidic residues" evidence="1">
    <location>
        <begin position="141"/>
        <end position="153"/>
    </location>
</feature>
<feature type="region of interest" description="Disordered" evidence="1">
    <location>
        <begin position="128"/>
        <end position="153"/>
    </location>
</feature>
<dbReference type="RefSeq" id="WP_256531447.1">
    <property type="nucleotide sequence ID" value="NZ_CP101824.1"/>
</dbReference>
<dbReference type="AlphaFoldDB" id="A0ABD5NSJ8"/>
<dbReference type="GeneID" id="73904187"/>
<organism evidence="2 3">
    <name type="scientific">Halovivax cerinus</name>
    <dbReference type="NCBI Taxonomy" id="1487865"/>
    <lineage>
        <taxon>Archaea</taxon>
        <taxon>Methanobacteriati</taxon>
        <taxon>Methanobacteriota</taxon>
        <taxon>Stenosarchaea group</taxon>
        <taxon>Halobacteria</taxon>
        <taxon>Halobacteriales</taxon>
        <taxon>Natrialbaceae</taxon>
        <taxon>Halovivax</taxon>
    </lineage>
</organism>
<dbReference type="Proteomes" id="UP001595846">
    <property type="component" value="Unassembled WGS sequence"/>
</dbReference>
<reference evidence="2 3" key="1">
    <citation type="journal article" date="2019" name="Int. J. Syst. Evol. Microbiol.">
        <title>The Global Catalogue of Microorganisms (GCM) 10K type strain sequencing project: providing services to taxonomists for standard genome sequencing and annotation.</title>
        <authorList>
            <consortium name="The Broad Institute Genomics Platform"/>
            <consortium name="The Broad Institute Genome Sequencing Center for Infectious Disease"/>
            <person name="Wu L."/>
            <person name="Ma J."/>
        </authorList>
    </citation>
    <scope>NUCLEOTIDE SEQUENCE [LARGE SCALE GENOMIC DNA]</scope>
    <source>
        <strain evidence="2 3">IBRC-M 10256</strain>
    </source>
</reference>
<evidence type="ECO:0000313" key="3">
    <source>
        <dbReference type="Proteomes" id="UP001595846"/>
    </source>
</evidence>
<sequence>MTLVDDLDSYGDPNDIGPSDRAPREPEGPPDTSTGDFLVWTFDSESSATVPDVYLVARDPDPLDFRMWIFAGRGERAEFVLRASHRFSPSEAQNHDTMECCEVLMEGQSLGKTHCPEEVTEYVEELTGATVTYPDYDPDREDDRDRDDSPIQY</sequence>
<accession>A0ABD5NSJ8</accession>
<feature type="region of interest" description="Disordered" evidence="1">
    <location>
        <begin position="1"/>
        <end position="36"/>
    </location>
</feature>
<proteinExistence type="predicted"/>
<protein>
    <submittedName>
        <fullName evidence="2">Uncharacterized protein</fullName>
    </submittedName>
</protein>
<gene>
    <name evidence="2" type="ORF">ACFOUR_16915</name>
</gene>
<evidence type="ECO:0000313" key="2">
    <source>
        <dbReference type="EMBL" id="MFC3960043.1"/>
    </source>
</evidence>
<comment type="caution">
    <text evidence="2">The sequence shown here is derived from an EMBL/GenBank/DDBJ whole genome shotgun (WGS) entry which is preliminary data.</text>
</comment>
<keyword evidence="3" id="KW-1185">Reference proteome</keyword>